<evidence type="ECO:0000256" key="12">
    <source>
        <dbReference type="ARBA" id="ARBA00023124"/>
    </source>
</evidence>
<keyword evidence="5" id="KW-0548">Nucleotidyltransferase</keyword>
<keyword evidence="10" id="KW-0255">Endonuclease</keyword>
<reference evidence="15 16" key="1">
    <citation type="submission" date="2018-07" db="EMBL/GenBank/DDBJ databases">
        <title>Uncovering a Universe of Circular DNA Viruses in Animal Metagenomes.</title>
        <authorList>
            <person name="Tisza M."/>
            <person name="Buck C."/>
            <person name="Pastrana D."/>
            <person name="Welch N."/>
            <person name="Peretti A."/>
        </authorList>
    </citation>
    <scope>NUCLEOTIDE SEQUENCE [LARGE SCALE GENOMIC DNA]</scope>
    <source>
        <strain evidence="15">Ctbg173</strain>
    </source>
</reference>
<dbReference type="SUPFAM" id="SSF55464">
    <property type="entry name" value="Origin of replication-binding domain, RBD-like"/>
    <property type="match status" value="1"/>
</dbReference>
<dbReference type="Proteomes" id="UP000273505">
    <property type="component" value="Segment"/>
</dbReference>
<dbReference type="GO" id="GO:0003677">
    <property type="term" value="F:DNA binding"/>
    <property type="evidence" value="ECO:0007669"/>
    <property type="project" value="UniProtKB-KW"/>
</dbReference>
<dbReference type="PRINTS" id="PR00228">
    <property type="entry name" value="GEMCOATCLVL1"/>
</dbReference>
<evidence type="ECO:0000313" key="16">
    <source>
        <dbReference type="Proteomes" id="UP000273505"/>
    </source>
</evidence>
<dbReference type="SUPFAM" id="SSF52540">
    <property type="entry name" value="P-loop containing nucleoside triphosphate hydrolases"/>
    <property type="match status" value="1"/>
</dbReference>
<accession>A0A345N0X2</accession>
<name>A0A345N0X2_9VIRU</name>
<keyword evidence="4" id="KW-0808">Transferase</keyword>
<dbReference type="InterPro" id="IPR049912">
    <property type="entry name" value="CRESS_DNA_REP"/>
</dbReference>
<proteinExistence type="predicted"/>
<dbReference type="GO" id="GO:0016779">
    <property type="term" value="F:nucleotidyltransferase activity"/>
    <property type="evidence" value="ECO:0007669"/>
    <property type="project" value="UniProtKB-KW"/>
</dbReference>
<evidence type="ECO:0000256" key="7">
    <source>
        <dbReference type="ARBA" id="ARBA00022722"/>
    </source>
</evidence>
<dbReference type="Pfam" id="PF00799">
    <property type="entry name" value="Gemini_AL1"/>
    <property type="match status" value="1"/>
</dbReference>
<evidence type="ECO:0000256" key="10">
    <source>
        <dbReference type="ARBA" id="ARBA00022759"/>
    </source>
</evidence>
<dbReference type="GO" id="GO:0046872">
    <property type="term" value="F:metal ion binding"/>
    <property type="evidence" value="ECO:0007669"/>
    <property type="project" value="UniProtKB-KW"/>
</dbReference>
<evidence type="ECO:0000256" key="9">
    <source>
        <dbReference type="ARBA" id="ARBA00022741"/>
    </source>
</evidence>
<evidence type="ECO:0000256" key="2">
    <source>
        <dbReference type="ARBA" id="ARBA00014531"/>
    </source>
</evidence>
<keyword evidence="13" id="KW-0238">DNA-binding</keyword>
<evidence type="ECO:0000256" key="8">
    <source>
        <dbReference type="ARBA" id="ARBA00022723"/>
    </source>
</evidence>
<dbReference type="GO" id="GO:0000166">
    <property type="term" value="F:nucleotide binding"/>
    <property type="evidence" value="ECO:0007669"/>
    <property type="project" value="UniProtKB-KW"/>
</dbReference>
<dbReference type="GO" id="GO:0016787">
    <property type="term" value="F:hydrolase activity"/>
    <property type="evidence" value="ECO:0007669"/>
    <property type="project" value="UniProtKB-KW"/>
</dbReference>
<protein>
    <recommendedName>
        <fullName evidence="2">Replication-associated protein</fullName>
    </recommendedName>
</protein>
<evidence type="ECO:0000256" key="11">
    <source>
        <dbReference type="ARBA" id="ARBA00022801"/>
    </source>
</evidence>
<sequence>MAAPGFRINAQRFLLTYPQATIDIDNYISFLNTLEIKPKRAVVTRELHQDGNEHLHAAVEFERRVNSTRVSIFDYDGHHPNISAARSWAACVNYCRKEGALETSYFGCEAENATVAGTSVQASRATGAESFAVAEQSDTIREWYEYCIDNNISFAFANAIWNHLHAVPAPTFYTNTADGAITSFELIARQWSPEYRTLVLCGPSGCGKTTWALRNAPTPFLLVTDIDDLGAYDPGVHQCIVFDEIRCTGDPATGRGAWPLTSQIKLVTWDTPVSIRIRYKIAHLPWHVKKIFTSTTHLPFSGDEQIRRRIHVVNCYTDRSTDDLYLHN</sequence>
<keyword evidence="11" id="KW-0378">Hydrolase</keyword>
<keyword evidence="12" id="KW-0190">Covalent protein-DNA linkage</keyword>
<keyword evidence="6" id="KW-0235">DNA replication</keyword>
<dbReference type="InterPro" id="IPR027417">
    <property type="entry name" value="P-loop_NTPase"/>
</dbReference>
<evidence type="ECO:0000256" key="13">
    <source>
        <dbReference type="ARBA" id="ARBA00023125"/>
    </source>
</evidence>
<dbReference type="EMBL" id="MH617562">
    <property type="protein sequence ID" value="AXH77272.1"/>
    <property type="molecule type" value="Genomic_DNA"/>
</dbReference>
<keyword evidence="3" id="KW-1048">Host nucleus</keyword>
<evidence type="ECO:0000259" key="14">
    <source>
        <dbReference type="PROSITE" id="PS52020"/>
    </source>
</evidence>
<evidence type="ECO:0000256" key="5">
    <source>
        <dbReference type="ARBA" id="ARBA00022695"/>
    </source>
</evidence>
<dbReference type="GO" id="GO:0042025">
    <property type="term" value="C:host cell nucleus"/>
    <property type="evidence" value="ECO:0007669"/>
    <property type="project" value="UniProtKB-SubCell"/>
</dbReference>
<dbReference type="InterPro" id="IPR001301">
    <property type="entry name" value="Gemini_AL1_CLV"/>
</dbReference>
<evidence type="ECO:0000313" key="15">
    <source>
        <dbReference type="EMBL" id="AXH77272.1"/>
    </source>
</evidence>
<dbReference type="Gene3D" id="3.40.1310.20">
    <property type="match status" value="1"/>
</dbReference>
<keyword evidence="9" id="KW-0547">Nucleotide-binding</keyword>
<evidence type="ECO:0000256" key="3">
    <source>
        <dbReference type="ARBA" id="ARBA00022562"/>
    </source>
</evidence>
<dbReference type="GO" id="GO:0005198">
    <property type="term" value="F:structural molecule activity"/>
    <property type="evidence" value="ECO:0007669"/>
    <property type="project" value="InterPro"/>
</dbReference>
<evidence type="ECO:0000256" key="6">
    <source>
        <dbReference type="ARBA" id="ARBA00022705"/>
    </source>
</evidence>
<organism evidence="15 16">
    <name type="scientific">Cressdnaviricota sp</name>
    <dbReference type="NCBI Taxonomy" id="2748378"/>
    <lineage>
        <taxon>Viruses</taxon>
        <taxon>Monodnaviria</taxon>
        <taxon>Shotokuvirae</taxon>
        <taxon>Cressdnaviricota</taxon>
    </lineage>
</organism>
<dbReference type="GO" id="GO:0004519">
    <property type="term" value="F:endonuclease activity"/>
    <property type="evidence" value="ECO:0007669"/>
    <property type="project" value="UniProtKB-KW"/>
</dbReference>
<keyword evidence="7" id="KW-0540">Nuclease</keyword>
<evidence type="ECO:0000256" key="4">
    <source>
        <dbReference type="ARBA" id="ARBA00022679"/>
    </source>
</evidence>
<feature type="domain" description="CRESS-DNA virus Rep endonuclease" evidence="14">
    <location>
        <begin position="7"/>
        <end position="109"/>
    </location>
</feature>
<keyword evidence="8" id="KW-0479">Metal-binding</keyword>
<dbReference type="GO" id="GO:0006260">
    <property type="term" value="P:DNA replication"/>
    <property type="evidence" value="ECO:0007669"/>
    <property type="project" value="UniProtKB-KW"/>
</dbReference>
<dbReference type="PROSITE" id="PS52020">
    <property type="entry name" value="CRESS_DNA_REP"/>
    <property type="match status" value="1"/>
</dbReference>
<keyword evidence="16" id="KW-1185">Reference proteome</keyword>
<evidence type="ECO:0000256" key="1">
    <source>
        <dbReference type="ARBA" id="ARBA00004147"/>
    </source>
</evidence>
<comment type="subcellular location">
    <subcellularLocation>
        <location evidence="1">Host nucleus</location>
    </subcellularLocation>
</comment>